<feature type="region of interest" description="Disordered" evidence="13">
    <location>
        <begin position="617"/>
        <end position="644"/>
    </location>
</feature>
<dbReference type="AlphaFoldDB" id="A0A3L8PWX0"/>
<dbReference type="InterPro" id="IPR013826">
    <property type="entry name" value="Topo_IA_cen_sub3"/>
</dbReference>
<evidence type="ECO:0000256" key="5">
    <source>
        <dbReference type="ARBA" id="ARBA00022842"/>
    </source>
</evidence>
<dbReference type="GO" id="GO:0006265">
    <property type="term" value="P:DNA topological change"/>
    <property type="evidence" value="ECO:0007669"/>
    <property type="project" value="InterPro"/>
</dbReference>
<dbReference type="GO" id="GO:0043597">
    <property type="term" value="C:cytoplasmic replication fork"/>
    <property type="evidence" value="ECO:0007669"/>
    <property type="project" value="TreeGrafter"/>
</dbReference>
<dbReference type="GO" id="GO:0006310">
    <property type="term" value="P:DNA recombination"/>
    <property type="evidence" value="ECO:0007669"/>
    <property type="project" value="TreeGrafter"/>
</dbReference>
<dbReference type="PANTHER" id="PTHR11390:SF21">
    <property type="entry name" value="DNA TOPOISOMERASE 3-ALPHA"/>
    <property type="match status" value="1"/>
</dbReference>
<keyword evidence="5" id="KW-0460">Magnesium</keyword>
<dbReference type="Pfam" id="PF01131">
    <property type="entry name" value="Topoisom_bac"/>
    <property type="match status" value="1"/>
</dbReference>
<dbReference type="Gene3D" id="2.70.20.10">
    <property type="entry name" value="Topoisomerase I, domain 3"/>
    <property type="match status" value="1"/>
</dbReference>
<evidence type="ECO:0000256" key="10">
    <source>
        <dbReference type="ARBA" id="ARBA00031985"/>
    </source>
</evidence>
<feature type="compositionally biased region" description="Basic residues" evidence="13">
    <location>
        <begin position="620"/>
        <end position="632"/>
    </location>
</feature>
<dbReference type="InterPro" id="IPR013824">
    <property type="entry name" value="Topo_IA_cen_sub1"/>
</dbReference>
<evidence type="ECO:0000256" key="1">
    <source>
        <dbReference type="ARBA" id="ARBA00000213"/>
    </source>
</evidence>
<dbReference type="Gene3D" id="3.40.50.140">
    <property type="match status" value="1"/>
</dbReference>
<dbReference type="GO" id="GO:0003917">
    <property type="term" value="F:DNA topoisomerase type I (single strand cut, ATP-independent) activity"/>
    <property type="evidence" value="ECO:0007669"/>
    <property type="project" value="UniProtKB-EC"/>
</dbReference>
<feature type="domain" description="Topo IA-type catalytic" evidence="15">
    <location>
        <begin position="155"/>
        <end position="605"/>
    </location>
</feature>
<dbReference type="SMART" id="SM00436">
    <property type="entry name" value="TOP1Bc"/>
    <property type="match status" value="1"/>
</dbReference>
<keyword evidence="8 16" id="KW-0413">Isomerase</keyword>
<evidence type="ECO:0000256" key="11">
    <source>
        <dbReference type="ARBA" id="ARBA00032235"/>
    </source>
</evidence>
<dbReference type="SMART" id="SM00493">
    <property type="entry name" value="TOPRIM"/>
    <property type="match status" value="1"/>
</dbReference>
<evidence type="ECO:0000256" key="2">
    <source>
        <dbReference type="ARBA" id="ARBA00009446"/>
    </source>
</evidence>
<dbReference type="InterPro" id="IPR023405">
    <property type="entry name" value="Topo_IA_core_domain"/>
</dbReference>
<comment type="similarity">
    <text evidence="2">Belongs to the type IA topoisomerase family.</text>
</comment>
<dbReference type="CDD" id="cd00186">
    <property type="entry name" value="TOP1Ac"/>
    <property type="match status" value="1"/>
</dbReference>
<dbReference type="InterPro" id="IPR034144">
    <property type="entry name" value="TOPRIM_TopoIII"/>
</dbReference>
<dbReference type="InterPro" id="IPR013825">
    <property type="entry name" value="Topo_IA_cen_sub2"/>
</dbReference>
<dbReference type="PROSITE" id="PS00396">
    <property type="entry name" value="TOPO_IA_1"/>
    <property type="match status" value="1"/>
</dbReference>
<evidence type="ECO:0000259" key="15">
    <source>
        <dbReference type="PROSITE" id="PS52039"/>
    </source>
</evidence>
<evidence type="ECO:0000259" key="14">
    <source>
        <dbReference type="PROSITE" id="PS50880"/>
    </source>
</evidence>
<evidence type="ECO:0000256" key="3">
    <source>
        <dbReference type="ARBA" id="ARBA00012891"/>
    </source>
</evidence>
<comment type="caution">
    <text evidence="16">The sequence shown here is derived from an EMBL/GenBank/DDBJ whole genome shotgun (WGS) entry which is preliminary data.</text>
</comment>
<evidence type="ECO:0000256" key="4">
    <source>
        <dbReference type="ARBA" id="ARBA00022723"/>
    </source>
</evidence>
<dbReference type="GO" id="GO:0006281">
    <property type="term" value="P:DNA repair"/>
    <property type="evidence" value="ECO:0007669"/>
    <property type="project" value="TreeGrafter"/>
</dbReference>
<dbReference type="InterPro" id="IPR003602">
    <property type="entry name" value="Topo_IA_DNA-bd_dom"/>
</dbReference>
<evidence type="ECO:0000256" key="6">
    <source>
        <dbReference type="ARBA" id="ARBA00023029"/>
    </source>
</evidence>
<evidence type="ECO:0000256" key="8">
    <source>
        <dbReference type="ARBA" id="ARBA00023235"/>
    </source>
</evidence>
<dbReference type="NCBIfam" id="NF005829">
    <property type="entry name" value="PRK07726.1"/>
    <property type="match status" value="1"/>
</dbReference>
<proteinExistence type="inferred from homology"/>
<keyword evidence="6" id="KW-0799">Topoisomerase</keyword>
<dbReference type="PROSITE" id="PS52039">
    <property type="entry name" value="TOPO_IA_2"/>
    <property type="match status" value="1"/>
</dbReference>
<dbReference type="SMART" id="SM00437">
    <property type="entry name" value="TOP1Ac"/>
    <property type="match status" value="1"/>
</dbReference>
<dbReference type="SUPFAM" id="SSF56712">
    <property type="entry name" value="Prokaryotic type I DNA topoisomerase"/>
    <property type="match status" value="1"/>
</dbReference>
<evidence type="ECO:0000256" key="7">
    <source>
        <dbReference type="ARBA" id="ARBA00023125"/>
    </source>
</evidence>
<dbReference type="InterPro" id="IPR006171">
    <property type="entry name" value="TOPRIM_dom"/>
</dbReference>
<dbReference type="InterPro" id="IPR000380">
    <property type="entry name" value="Topo_IA"/>
</dbReference>
<evidence type="ECO:0000256" key="13">
    <source>
        <dbReference type="SAM" id="MobiDB-lite"/>
    </source>
</evidence>
<evidence type="ECO:0000256" key="12">
    <source>
        <dbReference type="ARBA" id="ARBA00032877"/>
    </source>
</evidence>
<dbReference type="PANTHER" id="PTHR11390">
    <property type="entry name" value="PROKARYOTIC DNA TOPOISOMERASE"/>
    <property type="match status" value="1"/>
</dbReference>
<dbReference type="InterPro" id="IPR013497">
    <property type="entry name" value="Topo_IA_cen"/>
</dbReference>
<dbReference type="InterPro" id="IPR003601">
    <property type="entry name" value="Topo_IA_2"/>
</dbReference>
<keyword evidence="7" id="KW-0238">DNA-binding</keyword>
<dbReference type="Gene3D" id="1.10.460.10">
    <property type="entry name" value="Topoisomerase I, domain 2"/>
    <property type="match status" value="1"/>
</dbReference>
<dbReference type="Gene3D" id="1.10.290.10">
    <property type="entry name" value="Topoisomerase I, domain 4"/>
    <property type="match status" value="1"/>
</dbReference>
<dbReference type="CDD" id="cd03362">
    <property type="entry name" value="TOPRIM_TopoIA_TopoIII"/>
    <property type="match status" value="1"/>
</dbReference>
<dbReference type="InterPro" id="IPR005738">
    <property type="entry name" value="TopoIII"/>
</dbReference>
<sequence length="644" mass="72363">MKLFIAEKPSLGRAVADALPKPHDKGDGFIKVGNGDIVTWCIGHLLEQAEPDFYDPAFKKWSVEHLPIIPSDWKLVVKSKTRKQFNVVKKLIKEADVLVNLGDPDREGQILIDEMINYCGASEQKKKAALRCLVSDLNPIAVKQALNNLKPNREFLSLSISALARARADWLYGLNMTRMCTLQGQKCGYQGVLSIGRVQTPVLGLVVHRDLEIENFVSKPFYEVIATLQTENGEVYKGKWKPSKACEPYMDDESRVLSRPLAENVVSRISNKHGNISDFTKKISKKSPPLPHSLSSLQIEAAKVFGYSAQKVLDTCQSLYERHKVITYPRSDCRYLPKGHLSDAERVLQAIDSINERLSEYIGNVDLSLKSATWNDKKVGAHHAIIPTSKKLESSRLSKDELNIYYLVARHYIIQFYSASHYADKEIKTIIEGGLFIAKQRDLTFVGWQALFNKEESEKRNVEEILPDVVIGDSVLCLKGEIQDKKTTPPKRFTDATLLAAMTGIARYVSSPEIKKILKETDGIGTEATRASIIELLFKRQYLNRKGKDIVSTDIGKSVILALPESVGKPDMTAIWEAQLEAIYQKKKRYNDFMNGVADSLNRLLHDANQANFSNLKGKGMIKARRTNKKRSSSSPSNRGKKRS</sequence>
<dbReference type="OrthoDB" id="9803554at2"/>
<evidence type="ECO:0000313" key="17">
    <source>
        <dbReference type="Proteomes" id="UP000281474"/>
    </source>
</evidence>
<gene>
    <name evidence="16" type="ORF">D5018_10240</name>
</gene>
<evidence type="ECO:0000256" key="9">
    <source>
        <dbReference type="ARBA" id="ARBA00030003"/>
    </source>
</evidence>
<accession>A0A3L8PWX0</accession>
<dbReference type="EMBL" id="QZEI01000026">
    <property type="protein sequence ID" value="RLV59845.1"/>
    <property type="molecule type" value="Genomic_DNA"/>
</dbReference>
<keyword evidence="17" id="KW-1185">Reference proteome</keyword>
<dbReference type="PRINTS" id="PR00417">
    <property type="entry name" value="PRTPISMRASEI"/>
</dbReference>
<dbReference type="NCBIfam" id="TIGR01056">
    <property type="entry name" value="topB"/>
    <property type="match status" value="1"/>
</dbReference>
<reference evidence="16 17" key="1">
    <citation type="submission" date="2018-09" db="EMBL/GenBank/DDBJ databases">
        <title>Phylogeny of the Shewanellaceae, and recommendation for two new genera, Pseudoshewanella and Parashewanella.</title>
        <authorList>
            <person name="Wang G."/>
        </authorList>
    </citation>
    <scope>NUCLEOTIDE SEQUENCE [LARGE SCALE GENOMIC DNA]</scope>
    <source>
        <strain evidence="16 17">C51</strain>
    </source>
</reference>
<keyword evidence="4" id="KW-0479">Metal-binding</keyword>
<dbReference type="FunFam" id="3.40.50.140:FF:000004">
    <property type="entry name" value="DNA topoisomerase 3"/>
    <property type="match status" value="1"/>
</dbReference>
<dbReference type="FunFam" id="1.10.290.10:FF:000004">
    <property type="entry name" value="DNA topoisomerase 3"/>
    <property type="match status" value="1"/>
</dbReference>
<dbReference type="RefSeq" id="WP_121838908.1">
    <property type="nucleotide sequence ID" value="NZ_ML014775.1"/>
</dbReference>
<dbReference type="Pfam" id="PF01751">
    <property type="entry name" value="Toprim"/>
    <property type="match status" value="1"/>
</dbReference>
<feature type="domain" description="Toprim" evidence="14">
    <location>
        <begin position="1"/>
        <end position="134"/>
    </location>
</feature>
<dbReference type="GO" id="GO:0046872">
    <property type="term" value="F:metal ion binding"/>
    <property type="evidence" value="ECO:0007669"/>
    <property type="project" value="UniProtKB-KW"/>
</dbReference>
<dbReference type="GO" id="GO:0003677">
    <property type="term" value="F:DNA binding"/>
    <property type="evidence" value="ECO:0007669"/>
    <property type="project" value="UniProtKB-KW"/>
</dbReference>
<evidence type="ECO:0000313" key="16">
    <source>
        <dbReference type="EMBL" id="RLV59845.1"/>
    </source>
</evidence>
<organism evidence="16 17">
    <name type="scientific">Parashewanella curva</name>
    <dbReference type="NCBI Taxonomy" id="2338552"/>
    <lineage>
        <taxon>Bacteria</taxon>
        <taxon>Pseudomonadati</taxon>
        <taxon>Pseudomonadota</taxon>
        <taxon>Gammaproteobacteria</taxon>
        <taxon>Alteromonadales</taxon>
        <taxon>Shewanellaceae</taxon>
        <taxon>Parashewanella</taxon>
    </lineage>
</organism>
<comment type="catalytic activity">
    <reaction evidence="1">
        <text>ATP-independent breakage of single-stranded DNA, followed by passage and rejoining.</text>
        <dbReference type="EC" id="5.6.2.1"/>
    </reaction>
</comment>
<dbReference type="EC" id="5.6.2.1" evidence="3"/>
<dbReference type="PROSITE" id="PS50880">
    <property type="entry name" value="TOPRIM"/>
    <property type="match status" value="1"/>
</dbReference>
<dbReference type="Proteomes" id="UP000281474">
    <property type="component" value="Unassembled WGS sequence"/>
</dbReference>
<protein>
    <recommendedName>
        <fullName evidence="3">DNA topoisomerase</fullName>
        <ecNumber evidence="3">5.6.2.1</ecNumber>
    </recommendedName>
    <alternativeName>
        <fullName evidence="12">Omega-protein</fullName>
    </alternativeName>
    <alternativeName>
        <fullName evidence="11">Relaxing enzyme</fullName>
    </alternativeName>
    <alternativeName>
        <fullName evidence="9">Swivelase</fullName>
    </alternativeName>
    <alternativeName>
        <fullName evidence="10">Untwisting enzyme</fullName>
    </alternativeName>
</protein>
<name>A0A3L8PWX0_9GAMM</name>
<dbReference type="InterPro" id="IPR023406">
    <property type="entry name" value="Topo_IA_AS"/>
</dbReference>